<dbReference type="AlphaFoldDB" id="A0A7F5REL3"/>
<proteinExistence type="inferred from homology"/>
<dbReference type="OrthoDB" id="514335at2759"/>
<keyword evidence="5 8" id="KW-1133">Transmembrane helix</keyword>
<evidence type="ECO:0000313" key="10">
    <source>
        <dbReference type="RefSeq" id="XP_025834419.1"/>
    </source>
</evidence>
<dbReference type="GO" id="GO:0005737">
    <property type="term" value="C:cytoplasm"/>
    <property type="evidence" value="ECO:0007669"/>
    <property type="project" value="TreeGrafter"/>
</dbReference>
<dbReference type="FunCoup" id="A0A7F5REL3">
    <property type="interactions" value="265"/>
</dbReference>
<accession>A0A7F5REL3</accession>
<feature type="transmembrane region" description="Helical" evidence="8">
    <location>
        <begin position="42"/>
        <end position="62"/>
    </location>
</feature>
<dbReference type="Proteomes" id="UP000192223">
    <property type="component" value="Unplaced"/>
</dbReference>
<dbReference type="GO" id="GO:0005886">
    <property type="term" value="C:plasma membrane"/>
    <property type="evidence" value="ECO:0007669"/>
    <property type="project" value="UniProtKB-SubCell"/>
</dbReference>
<protein>
    <submittedName>
        <fullName evidence="10">Protein peste isoform X1</fullName>
    </submittedName>
</protein>
<dbReference type="GeneID" id="108734191"/>
<dbReference type="InParanoid" id="A0A7F5REL3"/>
<evidence type="ECO:0000313" key="9">
    <source>
        <dbReference type="Proteomes" id="UP000192223"/>
    </source>
</evidence>
<evidence type="ECO:0000256" key="8">
    <source>
        <dbReference type="SAM" id="Phobius"/>
    </source>
</evidence>
<dbReference type="InterPro" id="IPR002159">
    <property type="entry name" value="CD36_fam"/>
</dbReference>
<evidence type="ECO:0000256" key="6">
    <source>
        <dbReference type="ARBA" id="ARBA00023136"/>
    </source>
</evidence>
<keyword evidence="4 8" id="KW-0812">Transmembrane</keyword>
<keyword evidence="9" id="KW-1185">Reference proteome</keyword>
<feature type="transmembrane region" description="Helical" evidence="8">
    <location>
        <begin position="472"/>
        <end position="495"/>
    </location>
</feature>
<dbReference type="PANTHER" id="PTHR11923:SF93">
    <property type="entry name" value="GH07959P-RELATED"/>
    <property type="match status" value="1"/>
</dbReference>
<evidence type="ECO:0000256" key="1">
    <source>
        <dbReference type="ARBA" id="ARBA00004236"/>
    </source>
</evidence>
<evidence type="ECO:0000256" key="2">
    <source>
        <dbReference type="ARBA" id="ARBA00010532"/>
    </source>
</evidence>
<dbReference type="GO" id="GO:0005044">
    <property type="term" value="F:scavenger receptor activity"/>
    <property type="evidence" value="ECO:0007669"/>
    <property type="project" value="TreeGrafter"/>
</dbReference>
<evidence type="ECO:0000256" key="4">
    <source>
        <dbReference type="ARBA" id="ARBA00022692"/>
    </source>
</evidence>
<dbReference type="PANTHER" id="PTHR11923">
    <property type="entry name" value="SCAVENGER RECEPTOR CLASS B TYPE-1 SR-B1"/>
    <property type="match status" value="1"/>
</dbReference>
<dbReference type="RefSeq" id="XP_025834419.1">
    <property type="nucleotide sequence ID" value="XM_025978634.1"/>
</dbReference>
<name>A0A7F5REL3_AGRPL</name>
<sequence>MFPTVNDQQVAHIQLTSDKAKTKDETEEARATCSSVMLRRNAFLASLSVVLFGAGFTLLFLWQKILDMILSSQLVLGPDSQLYGLWHKTPVPLDLDLYLWNWTNPEDIYNSSAKFRFQQVGPYRYKETKEKVNITWHNENGTVSFRHLKRFYFDEEGSAGRLDDNITSINPIAISVTHQAKYWGFVAKRGLSMVLNNAVSELHVTKKASEILFDGYEDFFLNVAQSMPFLAGSSMPPFKKFAWFYERNGSSSFEGIFNMETGVGNTIGKLQRWNYWTRTPYFPGECGNVDGSAGELFPPKQKRDGIRFFSTDLCRNVKLDYEQDINVQGVTVYKYSAGRSMLDNGTYYPENSCFCNGECVPYGIMNISSCRYGSPAFVSLPHFYGADPVVLEKIEGVKPQQDKHEFFIALEPDTGLPLRVSARLQLNLLVEPISYIGLLQDAPKLFFPVLWFEQNVSMPDNLIFLVKVLLNLPYIFLSLGTFFITLSLVCVILIVKKSLGIVVCGKQSECKKVLSKEEIPLKMNAK</sequence>
<reference evidence="10" key="1">
    <citation type="submission" date="2025-08" db="UniProtKB">
        <authorList>
            <consortium name="RefSeq"/>
        </authorList>
    </citation>
    <scope>IDENTIFICATION</scope>
    <source>
        <tissue evidence="10">Entire body</tissue>
    </source>
</reference>
<evidence type="ECO:0000256" key="7">
    <source>
        <dbReference type="ARBA" id="ARBA00023180"/>
    </source>
</evidence>
<keyword evidence="3" id="KW-1003">Cell membrane</keyword>
<keyword evidence="7" id="KW-0325">Glycoprotein</keyword>
<comment type="similarity">
    <text evidence="2">Belongs to the CD36 family.</text>
</comment>
<evidence type="ECO:0000256" key="3">
    <source>
        <dbReference type="ARBA" id="ARBA00022475"/>
    </source>
</evidence>
<keyword evidence="6 8" id="KW-0472">Membrane</keyword>
<dbReference type="Pfam" id="PF01130">
    <property type="entry name" value="CD36"/>
    <property type="match status" value="1"/>
</dbReference>
<dbReference type="KEGG" id="apln:108734191"/>
<evidence type="ECO:0000256" key="5">
    <source>
        <dbReference type="ARBA" id="ARBA00022989"/>
    </source>
</evidence>
<organism evidence="9 10">
    <name type="scientific">Agrilus planipennis</name>
    <name type="common">Emerald ash borer</name>
    <name type="synonym">Agrilus marcopoli</name>
    <dbReference type="NCBI Taxonomy" id="224129"/>
    <lineage>
        <taxon>Eukaryota</taxon>
        <taxon>Metazoa</taxon>
        <taxon>Ecdysozoa</taxon>
        <taxon>Arthropoda</taxon>
        <taxon>Hexapoda</taxon>
        <taxon>Insecta</taxon>
        <taxon>Pterygota</taxon>
        <taxon>Neoptera</taxon>
        <taxon>Endopterygota</taxon>
        <taxon>Coleoptera</taxon>
        <taxon>Polyphaga</taxon>
        <taxon>Elateriformia</taxon>
        <taxon>Buprestoidea</taxon>
        <taxon>Buprestidae</taxon>
        <taxon>Agrilinae</taxon>
        <taxon>Agrilus</taxon>
    </lineage>
</organism>
<gene>
    <name evidence="10" type="primary">LOC108734191</name>
</gene>
<dbReference type="PRINTS" id="PR01609">
    <property type="entry name" value="CD36FAMILY"/>
</dbReference>
<comment type="subcellular location">
    <subcellularLocation>
        <location evidence="1">Cell membrane</location>
    </subcellularLocation>
</comment>